<dbReference type="AlphaFoldDB" id="A0A067TJ38"/>
<evidence type="ECO:0000313" key="2">
    <source>
        <dbReference type="EMBL" id="KDR83181.1"/>
    </source>
</evidence>
<evidence type="ECO:0000256" key="1">
    <source>
        <dbReference type="SAM" id="MobiDB-lite"/>
    </source>
</evidence>
<name>A0A067TJ38_GALM3</name>
<dbReference type="HOGENOM" id="CLU_744030_0_0_1"/>
<dbReference type="OrthoDB" id="3001771at2759"/>
<dbReference type="STRING" id="685588.A0A067TJ38"/>
<accession>A0A067TJ38</accession>
<proteinExistence type="predicted"/>
<feature type="compositionally biased region" description="Acidic residues" evidence="1">
    <location>
        <begin position="190"/>
        <end position="211"/>
    </location>
</feature>
<reference evidence="3" key="1">
    <citation type="journal article" date="2014" name="Proc. Natl. Acad. Sci. U.S.A.">
        <title>Extensive sampling of basidiomycete genomes demonstrates inadequacy of the white-rot/brown-rot paradigm for wood decay fungi.</title>
        <authorList>
            <person name="Riley R."/>
            <person name="Salamov A.A."/>
            <person name="Brown D.W."/>
            <person name="Nagy L.G."/>
            <person name="Floudas D."/>
            <person name="Held B.W."/>
            <person name="Levasseur A."/>
            <person name="Lombard V."/>
            <person name="Morin E."/>
            <person name="Otillar R."/>
            <person name="Lindquist E.A."/>
            <person name="Sun H."/>
            <person name="LaButti K.M."/>
            <person name="Schmutz J."/>
            <person name="Jabbour D."/>
            <person name="Luo H."/>
            <person name="Baker S.E."/>
            <person name="Pisabarro A.G."/>
            <person name="Walton J.D."/>
            <person name="Blanchette R.A."/>
            <person name="Henrissat B."/>
            <person name="Martin F."/>
            <person name="Cullen D."/>
            <person name="Hibbett D.S."/>
            <person name="Grigoriev I.V."/>
        </authorList>
    </citation>
    <scope>NUCLEOTIDE SEQUENCE [LARGE SCALE GENOMIC DNA]</scope>
    <source>
        <strain evidence="3">CBS 339.88</strain>
    </source>
</reference>
<dbReference type="EMBL" id="KL142369">
    <property type="protein sequence ID" value="KDR83181.1"/>
    <property type="molecule type" value="Genomic_DNA"/>
</dbReference>
<protein>
    <recommendedName>
        <fullName evidence="4">F-box domain-containing protein</fullName>
    </recommendedName>
</protein>
<organism evidence="2 3">
    <name type="scientific">Galerina marginata (strain CBS 339.88)</name>
    <dbReference type="NCBI Taxonomy" id="685588"/>
    <lineage>
        <taxon>Eukaryota</taxon>
        <taxon>Fungi</taxon>
        <taxon>Dikarya</taxon>
        <taxon>Basidiomycota</taxon>
        <taxon>Agaricomycotina</taxon>
        <taxon>Agaricomycetes</taxon>
        <taxon>Agaricomycetidae</taxon>
        <taxon>Agaricales</taxon>
        <taxon>Agaricineae</taxon>
        <taxon>Strophariaceae</taxon>
        <taxon>Galerina</taxon>
    </lineage>
</organism>
<sequence length="372" mass="42929">MAKRQKLSNSWMDNLTVTQEIFFPTNQPVDVLPGWMTINEGLANAVIATMNRETPIKLNSSALFPYSLAAVSALWSEILASYPEFWTLVFFHVDWPSTPIDQASLQLQRSQNLPIHLVITRRDELRSTHDENDQIAAFVDLLRPHLSRCVSIGIDADLNSSLLIVKRCFTTPAPKLVPMEIACDAYDWEESPDDEEHPEYEAIDEDEDNSDQENLSGPEFGHNGLFPNLRRLVIDGRNFRQAGRRRDNWVLDQWTLKQLTITHFQTSDLLTYDLSDFFHDLSTFLGLESLKLHQVYVLSLGRPDNQYLHIKYLHLESVQDIFIQEFWKVGRFKQLLTLRITRSRIPLAIYLNVPSLILEDIPADLKLVEVVR</sequence>
<feature type="region of interest" description="Disordered" evidence="1">
    <location>
        <begin position="190"/>
        <end position="217"/>
    </location>
</feature>
<dbReference type="Proteomes" id="UP000027222">
    <property type="component" value="Unassembled WGS sequence"/>
</dbReference>
<evidence type="ECO:0000313" key="3">
    <source>
        <dbReference type="Proteomes" id="UP000027222"/>
    </source>
</evidence>
<keyword evidence="3" id="KW-1185">Reference proteome</keyword>
<gene>
    <name evidence="2" type="ORF">GALMADRAFT_873660</name>
</gene>
<evidence type="ECO:0008006" key="4">
    <source>
        <dbReference type="Google" id="ProtNLM"/>
    </source>
</evidence>